<evidence type="ECO:0000259" key="3">
    <source>
        <dbReference type="Pfam" id="PF26633"/>
    </source>
</evidence>
<dbReference type="GeneID" id="19467777"/>
<dbReference type="InterPro" id="IPR010730">
    <property type="entry name" value="HET"/>
</dbReference>
<dbReference type="InterPro" id="IPR058519">
    <property type="entry name" value="DUF8206"/>
</dbReference>
<dbReference type="Pfam" id="PF06985">
    <property type="entry name" value="HET"/>
    <property type="match status" value="1"/>
</dbReference>
<feature type="region of interest" description="Disordered" evidence="1">
    <location>
        <begin position="195"/>
        <end position="225"/>
    </location>
</feature>
<reference evidence="4 5" key="1">
    <citation type="journal article" date="2013" name="BMC Genomics">
        <title>Genomics-driven discovery of the pneumocandin biosynthetic gene cluster in the fungus Glarea lozoyensis.</title>
        <authorList>
            <person name="Chen L."/>
            <person name="Yue Q."/>
            <person name="Zhang X."/>
            <person name="Xiang M."/>
            <person name="Wang C."/>
            <person name="Li S."/>
            <person name="Che Y."/>
            <person name="Ortiz-Lopez F.J."/>
            <person name="Bills G.F."/>
            <person name="Liu X."/>
            <person name="An Z."/>
        </authorList>
    </citation>
    <scope>NUCLEOTIDE SEQUENCE [LARGE SCALE GENOMIC DNA]</scope>
    <source>
        <strain evidence="5">ATCC 20868 / MF5171</strain>
    </source>
</reference>
<dbReference type="PANTHER" id="PTHR32046">
    <property type="entry name" value="G DOMAIN-CONTAINING PROTEIN"/>
    <property type="match status" value="1"/>
</dbReference>
<feature type="domain" description="DUF8206" evidence="3">
    <location>
        <begin position="565"/>
        <end position="642"/>
    </location>
</feature>
<dbReference type="Pfam" id="PF26633">
    <property type="entry name" value="DUF8206"/>
    <property type="match status" value="1"/>
</dbReference>
<dbReference type="OrthoDB" id="8954335at2759"/>
<protein>
    <submittedName>
        <fullName evidence="4">p-loop containing nucleoside triphosphate hydrolase</fullName>
    </submittedName>
</protein>
<dbReference type="eggNOG" id="ENOG502S5W8">
    <property type="taxonomic scope" value="Eukaryota"/>
</dbReference>
<dbReference type="EMBL" id="KE145352">
    <property type="protein sequence ID" value="EPE36566.1"/>
    <property type="molecule type" value="Genomic_DNA"/>
</dbReference>
<feature type="domain" description="Heterokaryon incompatibility" evidence="2">
    <location>
        <begin position="25"/>
        <end position="108"/>
    </location>
</feature>
<organism evidence="4 5">
    <name type="scientific">Glarea lozoyensis (strain ATCC 20868 / MF5171)</name>
    <dbReference type="NCBI Taxonomy" id="1116229"/>
    <lineage>
        <taxon>Eukaryota</taxon>
        <taxon>Fungi</taxon>
        <taxon>Dikarya</taxon>
        <taxon>Ascomycota</taxon>
        <taxon>Pezizomycotina</taxon>
        <taxon>Leotiomycetes</taxon>
        <taxon>Helotiales</taxon>
        <taxon>Helotiaceae</taxon>
        <taxon>Glarea</taxon>
    </lineage>
</organism>
<dbReference type="KEGG" id="glz:GLAREA_08729"/>
<dbReference type="AlphaFoldDB" id="S3DX78"/>
<dbReference type="HOGENOM" id="CLU_353750_0_0_1"/>
<dbReference type="Gene3D" id="3.40.50.300">
    <property type="entry name" value="P-loop containing nucleotide triphosphate hydrolases"/>
    <property type="match status" value="1"/>
</dbReference>
<sequence>MRLLHYNETSDLVWTEFSTASIPQYAILSHTWGVGEVSFEDLLNNRAKGKAGYRKILFCGEQAARDHLQYFWIDTCCIDKRNSHELSKAINSMFRWYQNAVKCYVFLPDVSTPSIAANPIFEITGIPLDALDGRPLNQFGVDERMTWAAKRRTTEEEDEAYCLLGIFGVFIPLIYGEGQRNAMIRLEEEIRRHSKYSASSEEPTSKAWGKTPDQYPQNQPKDKSEIDIKPLDDLNILVLGETGAGKSTFINALANYVKFETMADAMNANNLTWLAPCSFSTPIMNTSSQHGLIEERFIHVDHGSDKNGGYSGASVTQITVVYPITVSSGSGTYTTRLFDTPGIGDTRGVEYDKRNMANIIQTVGRYDKIHGILILLKSNSARLTTAFQYCIKELLSYLPRVAASNIIFGFTHTRSSNYTLGDTFGPLNRLLGDIPNSGLSLSKEKTYSFDSESFRFLAAARKGVWLAYPAEYERSWKHSQNEALRMLNYLGKIRPHNTQSTSIFNRARGYQQGLVKPLKEIFQVIANNFDFCESKKADLSERREKYHTLRKVSPIQKTELETERLDEPRTVCTDRRCVDFDDSGKQTRIIYKTHCHSPCYLENVASDMMAPPQLASCPAFDSSGKCKKCSHHWQVHMHIMYELNERVVFVKDLQVEMEIERVTNEMQLIKAAISNISLLIEEYSQERDTMRLAATNLSLFLRRNSIIRYNDITTAYLDSSIKDEARVIQEGGCDRKLLILKEDLEQHTKHIQFLNASMNDNAGSDDLSEAGVESLMQELYGLKHFGRNLRLVFK</sequence>
<dbReference type="GO" id="GO:0016787">
    <property type="term" value="F:hydrolase activity"/>
    <property type="evidence" value="ECO:0007669"/>
    <property type="project" value="UniProtKB-KW"/>
</dbReference>
<dbReference type="InterPro" id="IPR027417">
    <property type="entry name" value="P-loop_NTPase"/>
</dbReference>
<dbReference type="SUPFAM" id="SSF52540">
    <property type="entry name" value="P-loop containing nucleoside triphosphate hydrolases"/>
    <property type="match status" value="1"/>
</dbReference>
<keyword evidence="5" id="KW-1185">Reference proteome</keyword>
<gene>
    <name evidence="4" type="ORF">GLAREA_08729</name>
</gene>
<keyword evidence="4" id="KW-0378">Hydrolase</keyword>
<dbReference type="PANTHER" id="PTHR32046:SF11">
    <property type="entry name" value="IMMUNE-ASSOCIATED NUCLEOTIDE-BINDING PROTEIN 10-LIKE"/>
    <property type="match status" value="1"/>
</dbReference>
<dbReference type="Proteomes" id="UP000016922">
    <property type="component" value="Unassembled WGS sequence"/>
</dbReference>
<name>S3DX78_GLAL2</name>
<evidence type="ECO:0000313" key="5">
    <source>
        <dbReference type="Proteomes" id="UP000016922"/>
    </source>
</evidence>
<dbReference type="OMA" id="MKPNENR"/>
<evidence type="ECO:0000259" key="2">
    <source>
        <dbReference type="Pfam" id="PF06985"/>
    </source>
</evidence>
<evidence type="ECO:0000313" key="4">
    <source>
        <dbReference type="EMBL" id="EPE36566.1"/>
    </source>
</evidence>
<proteinExistence type="predicted"/>
<evidence type="ECO:0000256" key="1">
    <source>
        <dbReference type="SAM" id="MobiDB-lite"/>
    </source>
</evidence>
<dbReference type="InterPro" id="IPR025662">
    <property type="entry name" value="Sigma_54_int_dom_ATP-bd_1"/>
</dbReference>
<dbReference type="RefSeq" id="XP_008075881.1">
    <property type="nucleotide sequence ID" value="XM_008077690.1"/>
</dbReference>
<dbReference type="PROSITE" id="PS00675">
    <property type="entry name" value="SIGMA54_INTERACT_1"/>
    <property type="match status" value="1"/>
</dbReference>
<accession>S3DX78</accession>